<sequence length="87" mass="9805">MKLTKQEKEKLLLDLNSANAIASALKDDLETTRKSYETQLQNLHEHIADLNIKLEEQSTALQSFKSVFNGVSSTKSVSSNVIRIFRP</sequence>
<evidence type="ECO:0000313" key="4">
    <source>
        <dbReference type="Proteomes" id="UP000271098"/>
    </source>
</evidence>
<feature type="coiled-coil region" evidence="1">
    <location>
        <begin position="26"/>
        <end position="60"/>
    </location>
</feature>
<evidence type="ECO:0000313" key="3">
    <source>
        <dbReference type="EMBL" id="VDN35896.1"/>
    </source>
</evidence>
<dbReference type="EMBL" id="UYRT01090308">
    <property type="protein sequence ID" value="VDN35896.1"/>
    <property type="molecule type" value="Genomic_DNA"/>
</dbReference>
<organism evidence="5">
    <name type="scientific">Gongylonema pulchrum</name>
    <dbReference type="NCBI Taxonomy" id="637853"/>
    <lineage>
        <taxon>Eukaryota</taxon>
        <taxon>Metazoa</taxon>
        <taxon>Ecdysozoa</taxon>
        <taxon>Nematoda</taxon>
        <taxon>Chromadorea</taxon>
        <taxon>Rhabditida</taxon>
        <taxon>Spirurina</taxon>
        <taxon>Spiruromorpha</taxon>
        <taxon>Spiruroidea</taxon>
        <taxon>Gongylonematidae</taxon>
        <taxon>Gongylonema</taxon>
    </lineage>
</organism>
<protein>
    <submittedName>
        <fullName evidence="5">TTKRSYEDQ domain-containing protein</fullName>
    </submittedName>
</protein>
<dbReference type="AlphaFoldDB" id="A0A183EHD0"/>
<proteinExistence type="predicted"/>
<dbReference type="Pfam" id="PF21636">
    <property type="entry name" value="PPP1R21_C"/>
    <property type="match status" value="1"/>
</dbReference>
<evidence type="ECO:0000259" key="2">
    <source>
        <dbReference type="Pfam" id="PF21636"/>
    </source>
</evidence>
<dbReference type="WBParaSite" id="GPUH_0002039601-mRNA-1">
    <property type="protein sequence ID" value="GPUH_0002039601-mRNA-1"/>
    <property type="gene ID" value="GPUH_0002039601"/>
</dbReference>
<reference evidence="3 4" key="2">
    <citation type="submission" date="2018-11" db="EMBL/GenBank/DDBJ databases">
        <authorList>
            <consortium name="Pathogen Informatics"/>
        </authorList>
    </citation>
    <scope>NUCLEOTIDE SEQUENCE [LARGE SCALE GENOMIC DNA]</scope>
</reference>
<name>A0A183EHD0_9BILA</name>
<reference evidence="5" key="1">
    <citation type="submission" date="2016-06" db="UniProtKB">
        <authorList>
            <consortium name="WormBaseParasite"/>
        </authorList>
    </citation>
    <scope>IDENTIFICATION</scope>
</reference>
<dbReference type="InterPro" id="IPR049372">
    <property type="entry name" value="PPP1R21_C"/>
</dbReference>
<evidence type="ECO:0000313" key="5">
    <source>
        <dbReference type="WBParaSite" id="GPUH_0002039601-mRNA-1"/>
    </source>
</evidence>
<accession>A0A183EHD0</accession>
<evidence type="ECO:0000256" key="1">
    <source>
        <dbReference type="SAM" id="Coils"/>
    </source>
</evidence>
<keyword evidence="4" id="KW-1185">Reference proteome</keyword>
<feature type="domain" description="Protein phosphatase 1 regulatory subunit 21 C-terminal" evidence="2">
    <location>
        <begin position="2"/>
        <end position="65"/>
    </location>
</feature>
<dbReference type="OrthoDB" id="5566667at2759"/>
<gene>
    <name evidence="3" type="ORF">GPUH_LOCUS20371</name>
</gene>
<keyword evidence="1" id="KW-0175">Coiled coil</keyword>
<dbReference type="Proteomes" id="UP000271098">
    <property type="component" value="Unassembled WGS sequence"/>
</dbReference>